<dbReference type="EC" id="1.5.5.1" evidence="11"/>
<gene>
    <name evidence="15" type="ORF">CSSPJE1EN1_LOCUS20088</name>
</gene>
<dbReference type="PANTHER" id="PTHR10617:SF107">
    <property type="entry name" value="ELECTRON TRANSFER FLAVOPROTEIN-UBIQUINONE OXIDOREDUCTASE, MITOCHONDRIAL"/>
    <property type="match status" value="1"/>
</dbReference>
<keyword evidence="6 11" id="KW-0249">Electron transport</keyword>
<name>A0ABP0X691_9BRYO</name>
<keyword evidence="9 11" id="KW-0411">Iron-sulfur</keyword>
<keyword evidence="2 11" id="KW-0813">Transport</keyword>
<dbReference type="Pfam" id="PF05187">
    <property type="entry name" value="Fer4_ETF_QO"/>
    <property type="match status" value="1"/>
</dbReference>
<accession>A0ABP0X691</accession>
<evidence type="ECO:0000256" key="12">
    <source>
        <dbReference type="SAM" id="MobiDB-lite"/>
    </source>
</evidence>
<dbReference type="Gene3D" id="3.30.9.90">
    <property type="match status" value="1"/>
</dbReference>
<organism evidence="15 16">
    <name type="scientific">Sphagnum jensenii</name>
    <dbReference type="NCBI Taxonomy" id="128206"/>
    <lineage>
        <taxon>Eukaryota</taxon>
        <taxon>Viridiplantae</taxon>
        <taxon>Streptophyta</taxon>
        <taxon>Embryophyta</taxon>
        <taxon>Bryophyta</taxon>
        <taxon>Sphagnophytina</taxon>
        <taxon>Sphagnopsida</taxon>
        <taxon>Sphagnales</taxon>
        <taxon>Sphagnaceae</taxon>
        <taxon>Sphagnum</taxon>
    </lineage>
</organism>
<keyword evidence="4 11" id="KW-0479">Metal-binding</keyword>
<keyword evidence="8 11" id="KW-0408">Iron</keyword>
<evidence type="ECO:0000259" key="13">
    <source>
        <dbReference type="Pfam" id="PF05187"/>
    </source>
</evidence>
<feature type="domain" description="ETF-QO/FixC ubiquinone-binding" evidence="14">
    <location>
        <begin position="317"/>
        <end position="410"/>
    </location>
</feature>
<dbReference type="Gene3D" id="3.50.50.60">
    <property type="entry name" value="FAD/NAD(P)-binding domain"/>
    <property type="match status" value="1"/>
</dbReference>
<dbReference type="InterPro" id="IPR007859">
    <property type="entry name" value="ETF-QO/FixX_C"/>
</dbReference>
<evidence type="ECO:0000256" key="1">
    <source>
        <dbReference type="ARBA" id="ARBA00001974"/>
    </source>
</evidence>
<evidence type="ECO:0000256" key="8">
    <source>
        <dbReference type="ARBA" id="ARBA00023004"/>
    </source>
</evidence>
<dbReference type="EMBL" id="OZ020101">
    <property type="protein sequence ID" value="CAK9274610.1"/>
    <property type="molecule type" value="Genomic_DNA"/>
</dbReference>
<dbReference type="Proteomes" id="UP001497444">
    <property type="component" value="Chromosome 6"/>
</dbReference>
<keyword evidence="10 11" id="KW-0830">Ubiquinone</keyword>
<comment type="cofactor">
    <cofactor evidence="1 11">
        <name>FAD</name>
        <dbReference type="ChEBI" id="CHEBI:57692"/>
    </cofactor>
</comment>
<evidence type="ECO:0000256" key="5">
    <source>
        <dbReference type="ARBA" id="ARBA00022827"/>
    </source>
</evidence>
<evidence type="ECO:0000259" key="14">
    <source>
        <dbReference type="Pfam" id="PF21162"/>
    </source>
</evidence>
<evidence type="ECO:0000256" key="2">
    <source>
        <dbReference type="ARBA" id="ARBA00022448"/>
    </source>
</evidence>
<dbReference type="SUPFAM" id="SSF51905">
    <property type="entry name" value="FAD/NAD(P)-binding domain"/>
    <property type="match status" value="1"/>
</dbReference>
<comment type="cofactor">
    <cofactor evidence="11">
        <name>[4Fe-4S] cluster</name>
        <dbReference type="ChEBI" id="CHEBI:49883"/>
    </cofactor>
    <text evidence="11">Binds 1 [4Fe-4S] cluster.</text>
</comment>
<dbReference type="Gene3D" id="3.30.70.20">
    <property type="match status" value="1"/>
</dbReference>
<evidence type="ECO:0000256" key="6">
    <source>
        <dbReference type="ARBA" id="ARBA00022982"/>
    </source>
</evidence>
<evidence type="ECO:0000313" key="16">
    <source>
        <dbReference type="Proteomes" id="UP001497444"/>
    </source>
</evidence>
<dbReference type="Pfam" id="PF13450">
    <property type="entry name" value="NAD_binding_8"/>
    <property type="match status" value="1"/>
</dbReference>
<dbReference type="SUPFAM" id="SSF54373">
    <property type="entry name" value="FAD-linked reductases, C-terminal domain"/>
    <property type="match status" value="1"/>
</dbReference>
<feature type="region of interest" description="Disordered" evidence="12">
    <location>
        <begin position="51"/>
        <end position="71"/>
    </location>
</feature>
<keyword evidence="16" id="KW-1185">Reference proteome</keyword>
<evidence type="ECO:0000256" key="9">
    <source>
        <dbReference type="ARBA" id="ARBA00023014"/>
    </source>
</evidence>
<evidence type="ECO:0000256" key="4">
    <source>
        <dbReference type="ARBA" id="ARBA00022723"/>
    </source>
</evidence>
<keyword evidence="3 11" id="KW-0285">Flavoprotein</keyword>
<reference evidence="15" key="1">
    <citation type="submission" date="2024-02" db="EMBL/GenBank/DDBJ databases">
        <authorList>
            <consortium name="ELIXIR-Norway"/>
            <consortium name="Elixir Norway"/>
        </authorList>
    </citation>
    <scope>NUCLEOTIDE SEQUENCE</scope>
</reference>
<dbReference type="InterPro" id="IPR040156">
    <property type="entry name" value="ETF-QO"/>
</dbReference>
<protein>
    <recommendedName>
        <fullName evidence="11">Electron transfer flavoprotein-ubiquinone oxidoreductase</fullName>
        <shortName evidence="11">ETF-QO</shortName>
        <ecNumber evidence="11">1.5.5.1</ecNumber>
    </recommendedName>
</protein>
<evidence type="ECO:0000256" key="10">
    <source>
        <dbReference type="ARBA" id="ARBA00023075"/>
    </source>
</evidence>
<comment type="function">
    <text evidence="11">Accepts electrons from ETF and reduces ubiquinone.</text>
</comment>
<keyword evidence="5 11" id="KW-0274">FAD</keyword>
<sequence>MGSSSGARRVSASLLCRWNYYCMHSRLRCSSSTQNATANCQQETALRSSCFRGKQNSEKQQPPAAKIRSTSVGRSFTSWGLAGAWHVGKNLRQAQGYASESGNSKQEEEAEARELMEYDVVIVGAGPAGLAAAIRLKQLCQEKGTELSVCVLEKASEVGAHILSGNVFEPRALNELIPDWKEQNAPLWVPVTKDKFWLLSEKHAFPVPSPFKNQGNFVISLSELVRWLGTKAEELGVEIYPGFAASEVLYEGARVVGVATNDMGIAKSGSRKPNFQRGIELKGRLTLLAEGCRGSLSETVIKKFQLREEAGAQHQTYAIGLKEVWEVEEHKHHPGYVLHTVGWPLNFSTYGGSFLYHMDNQQVAIGLVVALDYKNPYMNPYEEYQRFKQHPSIRPLLEGGKVVQYGARTLNEGGLQSIPRTVFPGGALIGCTAGFVNVPKIKGSHTAMKTGILAAEAAHEALSSMENPNMDAYWEALQHSWVWQELYSVRNIRPFFHHGLLPGLVHAGLDHYVIRGRLPYTLAHGPPDHECTEAAEKHKPIQYPKPDGVITFDLLTSLYRSSTNHEHDQPPHLHLVDKHVPETINLPKFAAPESRYCPARVYEYIANEDNKLQLNINAQNCLHCKACDIKDPKQNIKWTVPEGGGGPGYTIM</sequence>
<evidence type="ECO:0000256" key="11">
    <source>
        <dbReference type="RuleBase" id="RU366068"/>
    </source>
</evidence>
<dbReference type="InterPro" id="IPR049398">
    <property type="entry name" value="ETF-QO/FixC_UQ-bd"/>
</dbReference>
<dbReference type="Pfam" id="PF21162">
    <property type="entry name" value="ETFQO_UQ-bd"/>
    <property type="match status" value="1"/>
</dbReference>
<evidence type="ECO:0000256" key="7">
    <source>
        <dbReference type="ARBA" id="ARBA00023002"/>
    </source>
</evidence>
<proteinExistence type="predicted"/>
<keyword evidence="7 11" id="KW-0560">Oxidoreductase</keyword>
<feature type="domain" description="ETF-QO/FixX C-terminal" evidence="13">
    <location>
        <begin position="548"/>
        <end position="650"/>
    </location>
</feature>
<comment type="catalytic activity">
    <reaction evidence="11">
        <text>a ubiquinone + reduced [electron-transfer flavoprotein] = a ubiquinol + oxidized [electron-transfer flavoprotein] + H(+)</text>
        <dbReference type="Rhea" id="RHEA:24052"/>
        <dbReference type="Rhea" id="RHEA-COMP:9565"/>
        <dbReference type="Rhea" id="RHEA-COMP:9566"/>
        <dbReference type="Rhea" id="RHEA-COMP:10685"/>
        <dbReference type="Rhea" id="RHEA-COMP:10686"/>
        <dbReference type="ChEBI" id="CHEBI:15378"/>
        <dbReference type="ChEBI" id="CHEBI:16389"/>
        <dbReference type="ChEBI" id="CHEBI:17976"/>
        <dbReference type="ChEBI" id="CHEBI:57692"/>
        <dbReference type="ChEBI" id="CHEBI:58307"/>
        <dbReference type="EC" id="1.5.5.1"/>
    </reaction>
</comment>
<evidence type="ECO:0000256" key="3">
    <source>
        <dbReference type="ARBA" id="ARBA00022630"/>
    </source>
</evidence>
<evidence type="ECO:0000313" key="15">
    <source>
        <dbReference type="EMBL" id="CAK9274610.1"/>
    </source>
</evidence>
<dbReference type="SUPFAM" id="SSF54862">
    <property type="entry name" value="4Fe-4S ferredoxins"/>
    <property type="match status" value="1"/>
</dbReference>
<dbReference type="PANTHER" id="PTHR10617">
    <property type="entry name" value="ELECTRON TRANSFER FLAVOPROTEIN-UBIQUINONE OXIDOREDUCTASE"/>
    <property type="match status" value="1"/>
</dbReference>
<dbReference type="InterPro" id="IPR036188">
    <property type="entry name" value="FAD/NAD-bd_sf"/>
</dbReference>